<reference evidence="3" key="1">
    <citation type="submission" date="2016-06" db="UniProtKB">
        <authorList>
            <consortium name="WormBaseParasite"/>
        </authorList>
    </citation>
    <scope>IDENTIFICATION</scope>
</reference>
<evidence type="ECO:0000313" key="3">
    <source>
        <dbReference type="WBParaSite" id="SSLN_0001921901-mRNA-1"/>
    </source>
</evidence>
<protein>
    <submittedName>
        <fullName evidence="3">Secreted protein</fullName>
    </submittedName>
</protein>
<evidence type="ECO:0000313" key="1">
    <source>
        <dbReference type="EMBL" id="VDM04908.1"/>
    </source>
</evidence>
<dbReference type="AlphaFoldDB" id="A0A183TPX4"/>
<evidence type="ECO:0000313" key="2">
    <source>
        <dbReference type="Proteomes" id="UP000275846"/>
    </source>
</evidence>
<proteinExistence type="predicted"/>
<dbReference type="EMBL" id="UYSU01044631">
    <property type="protein sequence ID" value="VDM04908.1"/>
    <property type="molecule type" value="Genomic_DNA"/>
</dbReference>
<gene>
    <name evidence="1" type="ORF">SSLN_LOCUS18522</name>
</gene>
<organism evidence="3">
    <name type="scientific">Schistocephalus solidus</name>
    <name type="common">Tapeworm</name>
    <dbReference type="NCBI Taxonomy" id="70667"/>
    <lineage>
        <taxon>Eukaryota</taxon>
        <taxon>Metazoa</taxon>
        <taxon>Spiralia</taxon>
        <taxon>Lophotrochozoa</taxon>
        <taxon>Platyhelminthes</taxon>
        <taxon>Cestoda</taxon>
        <taxon>Eucestoda</taxon>
        <taxon>Diphyllobothriidea</taxon>
        <taxon>Diphyllobothriidae</taxon>
        <taxon>Schistocephalus</taxon>
    </lineage>
</organism>
<dbReference type="WBParaSite" id="SSLN_0001921901-mRNA-1">
    <property type="protein sequence ID" value="SSLN_0001921901-mRNA-1"/>
    <property type="gene ID" value="SSLN_0001921901"/>
</dbReference>
<name>A0A183TPX4_SCHSO</name>
<accession>A0A183TPX4</accession>
<keyword evidence="2" id="KW-1185">Reference proteome</keyword>
<sequence length="115" mass="12860">MIASRFIAATMLPAVSGVSPLHKAITRNSEVHPLGASILFYSTAWLMLTTARTSRVVYVPLWPLHARRSHYHKLGGHSHTPAAAVTQWPMSSRRLCACQVPRPTLRSRLERDDSF</sequence>
<reference evidence="1 2" key="2">
    <citation type="submission" date="2018-11" db="EMBL/GenBank/DDBJ databases">
        <authorList>
            <consortium name="Pathogen Informatics"/>
        </authorList>
    </citation>
    <scope>NUCLEOTIDE SEQUENCE [LARGE SCALE GENOMIC DNA]</scope>
    <source>
        <strain evidence="1 2">NST_G2</strain>
    </source>
</reference>
<dbReference type="Proteomes" id="UP000275846">
    <property type="component" value="Unassembled WGS sequence"/>
</dbReference>